<dbReference type="Pfam" id="PF01757">
    <property type="entry name" value="Acyl_transf_3"/>
    <property type="match status" value="1"/>
</dbReference>
<name>A0A0R2AWY5_9LACO</name>
<feature type="transmembrane region" description="Helical" evidence="1">
    <location>
        <begin position="234"/>
        <end position="254"/>
    </location>
</feature>
<evidence type="ECO:0000313" key="4">
    <source>
        <dbReference type="Proteomes" id="UP000051672"/>
    </source>
</evidence>
<dbReference type="PANTHER" id="PTHR37312:SF1">
    <property type="entry name" value="MEMBRANE-BOUND ACYLTRANSFERASE YKRP-RELATED"/>
    <property type="match status" value="1"/>
</dbReference>
<keyword evidence="3" id="KW-0012">Acyltransferase</keyword>
<accession>A0A0R2AWY5</accession>
<dbReference type="EMBL" id="AYZQ01000004">
    <property type="protein sequence ID" value="KRM71495.1"/>
    <property type="molecule type" value="Genomic_DNA"/>
</dbReference>
<feature type="transmembrane region" description="Helical" evidence="1">
    <location>
        <begin position="107"/>
        <end position="136"/>
    </location>
</feature>
<keyword evidence="1" id="KW-1133">Transmembrane helix</keyword>
<keyword evidence="4" id="KW-1185">Reference proteome</keyword>
<dbReference type="Proteomes" id="UP000051672">
    <property type="component" value="Unassembled WGS sequence"/>
</dbReference>
<proteinExistence type="predicted"/>
<comment type="caution">
    <text evidence="3">The sequence shown here is derived from an EMBL/GenBank/DDBJ whole genome shotgun (WGS) entry which is preliminary data.</text>
</comment>
<keyword evidence="1" id="KW-0472">Membrane</keyword>
<dbReference type="RefSeq" id="WP_057894883.1">
    <property type="nucleotide sequence ID" value="NZ_AYZQ01000004.1"/>
</dbReference>
<gene>
    <name evidence="3" type="ORF">FC34_GL001610</name>
</gene>
<feature type="transmembrane region" description="Helical" evidence="1">
    <location>
        <begin position="34"/>
        <end position="54"/>
    </location>
</feature>
<dbReference type="InterPro" id="IPR002656">
    <property type="entry name" value="Acyl_transf_3_dom"/>
</dbReference>
<evidence type="ECO:0000313" key="3">
    <source>
        <dbReference type="EMBL" id="KRM71495.1"/>
    </source>
</evidence>
<feature type="transmembrane region" description="Helical" evidence="1">
    <location>
        <begin position="172"/>
        <end position="190"/>
    </location>
</feature>
<feature type="transmembrane region" description="Helical" evidence="1">
    <location>
        <begin position="292"/>
        <end position="312"/>
    </location>
</feature>
<feature type="domain" description="Acyltransferase 3" evidence="2">
    <location>
        <begin position="5"/>
        <end position="307"/>
    </location>
</feature>
<evidence type="ECO:0000259" key="2">
    <source>
        <dbReference type="Pfam" id="PF01757"/>
    </source>
</evidence>
<dbReference type="OrthoDB" id="6623990at2"/>
<organism evidence="3 4">
    <name type="scientific">Lacticaseibacillus brantae DSM 23927</name>
    <dbReference type="NCBI Taxonomy" id="1423727"/>
    <lineage>
        <taxon>Bacteria</taxon>
        <taxon>Bacillati</taxon>
        <taxon>Bacillota</taxon>
        <taxon>Bacilli</taxon>
        <taxon>Lactobacillales</taxon>
        <taxon>Lactobacillaceae</taxon>
        <taxon>Lacticaseibacillus</taxon>
    </lineage>
</organism>
<dbReference type="GO" id="GO:0016747">
    <property type="term" value="F:acyltransferase activity, transferring groups other than amino-acyl groups"/>
    <property type="evidence" value="ECO:0007669"/>
    <property type="project" value="InterPro"/>
</dbReference>
<reference evidence="3 4" key="1">
    <citation type="journal article" date="2015" name="Genome Announc.">
        <title>Expanding the biotechnology potential of lactobacilli through comparative genomics of 213 strains and associated genera.</title>
        <authorList>
            <person name="Sun Z."/>
            <person name="Harris H.M."/>
            <person name="McCann A."/>
            <person name="Guo C."/>
            <person name="Argimon S."/>
            <person name="Zhang W."/>
            <person name="Yang X."/>
            <person name="Jeffery I.B."/>
            <person name="Cooney J.C."/>
            <person name="Kagawa T.F."/>
            <person name="Liu W."/>
            <person name="Song Y."/>
            <person name="Salvetti E."/>
            <person name="Wrobel A."/>
            <person name="Rasinkangas P."/>
            <person name="Parkhill J."/>
            <person name="Rea M.C."/>
            <person name="O'Sullivan O."/>
            <person name="Ritari J."/>
            <person name="Douillard F.P."/>
            <person name="Paul Ross R."/>
            <person name="Yang R."/>
            <person name="Briner A.E."/>
            <person name="Felis G.E."/>
            <person name="de Vos W.M."/>
            <person name="Barrangou R."/>
            <person name="Klaenhammer T.R."/>
            <person name="Caufield P.W."/>
            <person name="Cui Y."/>
            <person name="Zhang H."/>
            <person name="O'Toole P.W."/>
        </authorList>
    </citation>
    <scope>NUCLEOTIDE SEQUENCE [LARGE SCALE GENOMIC DNA]</scope>
    <source>
        <strain evidence="3 4">DSM 23927</strain>
    </source>
</reference>
<dbReference type="PANTHER" id="PTHR37312">
    <property type="entry name" value="MEMBRANE-BOUND ACYLTRANSFERASE YKRP-RELATED"/>
    <property type="match status" value="1"/>
</dbReference>
<sequence>MRRIQWIDIAKAFGIIAVVIGHFAPKGTTLYESLYWWTMPLFFMIGGFFVKPLYLDELPEFWRKKALPLLKQYFGFGTLLILISFVVEQHDIQFTLTYFLRLLYGGTLLNGYLSVFWFTTVYLASLFIFSLARAYLPLLGQASLMLTSFWIGTHYTNAEAVLGQSIPGNLDLVLLAAPYMFIGWCIYRLQKYWLNSPVIIGLTFAVLGFMIVMQQVTDLNFYLFMKSHHVTHPLLSLMIPPMIVVGILSLSHGLEGTTFAYWLAKLGQHSLPIMYLHKAVGYTLDNFMPENLVIWVSAGILVPLLLVGLVTLSRRQLLRLTYDS</sequence>
<dbReference type="AlphaFoldDB" id="A0A0R2AWY5"/>
<feature type="transmembrane region" description="Helical" evidence="1">
    <location>
        <begin position="12"/>
        <end position="28"/>
    </location>
</feature>
<keyword evidence="3" id="KW-0808">Transferase</keyword>
<dbReference type="InterPro" id="IPR052734">
    <property type="entry name" value="Nod_factor_acetyltransferase"/>
</dbReference>
<feature type="transmembrane region" description="Helical" evidence="1">
    <location>
        <begin position="66"/>
        <end position="87"/>
    </location>
</feature>
<evidence type="ECO:0000256" key="1">
    <source>
        <dbReference type="SAM" id="Phobius"/>
    </source>
</evidence>
<protein>
    <submittedName>
        <fullName evidence="3">Acyltransferase 3</fullName>
    </submittedName>
</protein>
<dbReference type="PATRIC" id="fig|1423727.3.peg.1632"/>
<dbReference type="STRING" id="1423727.FC34_GL001610"/>
<keyword evidence="1" id="KW-0812">Transmembrane</keyword>
<feature type="transmembrane region" description="Helical" evidence="1">
    <location>
        <begin position="196"/>
        <end position="213"/>
    </location>
</feature>